<proteinExistence type="predicted"/>
<keyword evidence="2" id="KW-1185">Reference proteome</keyword>
<dbReference type="STRING" id="2711.A0A067G226"/>
<accession>A0A067G226</accession>
<gene>
    <name evidence="1" type="ORF">CISIN_1g030787mg</name>
</gene>
<dbReference type="Proteomes" id="UP000027120">
    <property type="component" value="Unassembled WGS sequence"/>
</dbReference>
<dbReference type="EMBL" id="KK784892">
    <property type="protein sequence ID" value="KDO69722.1"/>
    <property type="molecule type" value="Genomic_DNA"/>
</dbReference>
<dbReference type="PANTHER" id="PTHR47076">
    <property type="entry name" value="NHL DOMAIN PROTEIN"/>
    <property type="match status" value="1"/>
</dbReference>
<name>A0A067G226_CITSI</name>
<dbReference type="PaxDb" id="2711-XP_006476749.1"/>
<sequence length="171" mass="19656">MFRQMASEAEATAISQRDLEAIDETSNVLIRNTRCCFIFPCFNSRRQSSSAVGVAWWQRVQSHDRWWAPAVAAFQRVREWSEIVAGPKWKTFIRRFNRNRSGNSHNHHGKFQYDPLSYSLNFEEDSNFDNDDEFTGFRRDFSSRYASSKLASTAAAVAAVDSRGKDVAVRS</sequence>
<dbReference type="PANTHER" id="PTHR47076:SF9">
    <property type="entry name" value="NHL DOMAIN PROTEIN"/>
    <property type="match status" value="1"/>
</dbReference>
<evidence type="ECO:0000313" key="1">
    <source>
        <dbReference type="EMBL" id="KDO69722.1"/>
    </source>
</evidence>
<protein>
    <submittedName>
        <fullName evidence="1">Uncharacterized protein</fullName>
    </submittedName>
</protein>
<dbReference type="eggNOG" id="ENOG502S4NQ">
    <property type="taxonomic scope" value="Eukaryota"/>
</dbReference>
<organism evidence="1 2">
    <name type="scientific">Citrus sinensis</name>
    <name type="common">Sweet orange</name>
    <name type="synonym">Citrus aurantium var. sinensis</name>
    <dbReference type="NCBI Taxonomy" id="2711"/>
    <lineage>
        <taxon>Eukaryota</taxon>
        <taxon>Viridiplantae</taxon>
        <taxon>Streptophyta</taxon>
        <taxon>Embryophyta</taxon>
        <taxon>Tracheophyta</taxon>
        <taxon>Spermatophyta</taxon>
        <taxon>Magnoliopsida</taxon>
        <taxon>eudicotyledons</taxon>
        <taxon>Gunneridae</taxon>
        <taxon>Pentapetalae</taxon>
        <taxon>rosids</taxon>
        <taxon>malvids</taxon>
        <taxon>Sapindales</taxon>
        <taxon>Rutaceae</taxon>
        <taxon>Aurantioideae</taxon>
        <taxon>Citrus</taxon>
    </lineage>
</organism>
<evidence type="ECO:0000313" key="2">
    <source>
        <dbReference type="Proteomes" id="UP000027120"/>
    </source>
</evidence>
<reference evidence="1 2" key="1">
    <citation type="submission" date="2014-04" db="EMBL/GenBank/DDBJ databases">
        <authorList>
            <consortium name="International Citrus Genome Consortium"/>
            <person name="Gmitter F."/>
            <person name="Chen C."/>
            <person name="Farmerie W."/>
            <person name="Harkins T."/>
            <person name="Desany B."/>
            <person name="Mohiuddin M."/>
            <person name="Kodira C."/>
            <person name="Borodovsky M."/>
            <person name="Lomsadze A."/>
            <person name="Burns P."/>
            <person name="Jenkins J."/>
            <person name="Prochnik S."/>
            <person name="Shu S."/>
            <person name="Chapman J."/>
            <person name="Pitluck S."/>
            <person name="Schmutz J."/>
            <person name="Rokhsar D."/>
        </authorList>
    </citation>
    <scope>NUCLEOTIDE SEQUENCE</scope>
</reference>
<dbReference type="AlphaFoldDB" id="A0A067G226"/>